<dbReference type="PROSITE" id="PS51233">
    <property type="entry name" value="VWFD"/>
    <property type="match status" value="1"/>
</dbReference>
<dbReference type="InterPro" id="IPR001846">
    <property type="entry name" value="VWF_type-D"/>
</dbReference>
<dbReference type="PANTHER" id="PTHR23345">
    <property type="entry name" value="VITELLOGENIN-RELATED"/>
    <property type="match status" value="1"/>
</dbReference>
<dbReference type="EMBL" id="GECU01007470">
    <property type="protein sequence ID" value="JAT00237.1"/>
    <property type="molecule type" value="Transcribed_RNA"/>
</dbReference>
<evidence type="ECO:0000313" key="2">
    <source>
        <dbReference type="EMBL" id="JAT00237.1"/>
    </source>
</evidence>
<dbReference type="InterPro" id="IPR050733">
    <property type="entry name" value="Vitellogenin/Apolipophorin"/>
</dbReference>
<dbReference type="AlphaFoldDB" id="A0A1B6JLU1"/>
<feature type="domain" description="VWFD" evidence="1">
    <location>
        <begin position="205"/>
        <end position="365"/>
    </location>
</feature>
<accession>A0A1B6JLU1</accession>
<sequence>MYAAAESSMPNVPHMNYMKALNADPTSYLNAAVAFGEKNAQPATIQLKGKMQQSQSRRYYLDNYPLTQVCKHQMQQGNSVLYACRNVTLQANLLDQYRFSVNFEKIPAFWKNVTYKAYAAMRFAAYQYVSEDFISPNNPPNQIEFNANFAPDLRSVNLTMAAPLFTAQFKNLRLNRNIRPWVVMHPDYTPLQLADKHFFKGQAFPSCVVDNSLAQTFDNKTYPINLGKCWYTMFHYTPKEDPTSSESSSEDDQDNFSVLVRDASSPVEKEVIIVLGEYNINMQPTSGDSPAKVVVNGQQTPVSKNHMTELYDENGNTLAQMYALPDGEVRFYAPQQDTEIQFDGTAVKINVRSYLILIPFYHFSK</sequence>
<protein>
    <recommendedName>
        <fullName evidence="1">VWFD domain-containing protein</fullName>
    </recommendedName>
</protein>
<name>A0A1B6JLU1_9HEMI</name>
<reference evidence="2" key="1">
    <citation type="submission" date="2015-11" db="EMBL/GenBank/DDBJ databases">
        <title>De novo transcriptome assembly of four potential Pierce s Disease insect vectors from Arizona vineyards.</title>
        <authorList>
            <person name="Tassone E.E."/>
        </authorList>
    </citation>
    <scope>NUCLEOTIDE SEQUENCE</scope>
</reference>
<proteinExistence type="predicted"/>
<dbReference type="GO" id="GO:0005319">
    <property type="term" value="F:lipid transporter activity"/>
    <property type="evidence" value="ECO:0007669"/>
    <property type="project" value="TreeGrafter"/>
</dbReference>
<gene>
    <name evidence="2" type="ORF">g.18486</name>
</gene>
<dbReference type="PANTHER" id="PTHR23345:SF15">
    <property type="entry name" value="VITELLOGENIN 1-RELATED"/>
    <property type="match status" value="1"/>
</dbReference>
<organism evidence="2">
    <name type="scientific">Homalodisca liturata</name>
    <dbReference type="NCBI Taxonomy" id="320908"/>
    <lineage>
        <taxon>Eukaryota</taxon>
        <taxon>Metazoa</taxon>
        <taxon>Ecdysozoa</taxon>
        <taxon>Arthropoda</taxon>
        <taxon>Hexapoda</taxon>
        <taxon>Insecta</taxon>
        <taxon>Pterygota</taxon>
        <taxon>Neoptera</taxon>
        <taxon>Paraneoptera</taxon>
        <taxon>Hemiptera</taxon>
        <taxon>Auchenorrhyncha</taxon>
        <taxon>Membracoidea</taxon>
        <taxon>Cicadellidae</taxon>
        <taxon>Cicadellinae</taxon>
        <taxon>Proconiini</taxon>
        <taxon>Homalodisca</taxon>
    </lineage>
</organism>
<evidence type="ECO:0000259" key="1">
    <source>
        <dbReference type="PROSITE" id="PS51233"/>
    </source>
</evidence>